<dbReference type="STRING" id="355243.SAMN03080615_01670"/>
<dbReference type="EMBL" id="FOGB01000004">
    <property type="protein sequence ID" value="SEQ49239.1"/>
    <property type="molecule type" value="Genomic_DNA"/>
</dbReference>
<name>A0A1H9GGQ3_9GAMM</name>
<evidence type="ECO:0000313" key="1">
    <source>
        <dbReference type="EMBL" id="SEQ49239.1"/>
    </source>
</evidence>
<reference evidence="2" key="1">
    <citation type="submission" date="2016-10" db="EMBL/GenBank/DDBJ databases">
        <authorList>
            <person name="Varghese N."/>
            <person name="Submissions S."/>
        </authorList>
    </citation>
    <scope>NUCLEOTIDE SEQUENCE [LARGE SCALE GENOMIC DNA]</scope>
    <source>
        <strain evidence="2">DSM 18887</strain>
    </source>
</reference>
<dbReference type="Proteomes" id="UP000198749">
    <property type="component" value="Unassembled WGS sequence"/>
</dbReference>
<organism evidence="1 2">
    <name type="scientific">Amphritea atlantica</name>
    <dbReference type="NCBI Taxonomy" id="355243"/>
    <lineage>
        <taxon>Bacteria</taxon>
        <taxon>Pseudomonadati</taxon>
        <taxon>Pseudomonadota</taxon>
        <taxon>Gammaproteobacteria</taxon>
        <taxon>Oceanospirillales</taxon>
        <taxon>Oceanospirillaceae</taxon>
        <taxon>Amphritea</taxon>
    </lineage>
</organism>
<dbReference type="AlphaFoldDB" id="A0A1H9GGQ3"/>
<proteinExistence type="predicted"/>
<protein>
    <submittedName>
        <fullName evidence="1">Uncharacterized protein</fullName>
    </submittedName>
</protein>
<gene>
    <name evidence="1" type="ORF">SAMN03080615_01670</name>
</gene>
<keyword evidence="2" id="KW-1185">Reference proteome</keyword>
<accession>A0A1H9GGQ3</accession>
<sequence>MPLFDPKKTRLGKPVKKSFMGADVYILTGLNALQGIRFHEELAALDDKAEDFKVRYDAAVVKHRVVNAKGEPLYSDTVDELAKNHDSKLISQLCTVVLSAMDAPHQVGDAVKN</sequence>
<evidence type="ECO:0000313" key="2">
    <source>
        <dbReference type="Proteomes" id="UP000198749"/>
    </source>
</evidence>